<dbReference type="AlphaFoldDB" id="A0A2G5VVH8"/>
<feature type="compositionally biased region" description="Polar residues" evidence="1">
    <location>
        <begin position="773"/>
        <end position="796"/>
    </location>
</feature>
<accession>A0A2G5VVH8</accession>
<dbReference type="InterPro" id="IPR042868">
    <property type="entry name" value="PHYHIP/PHYHIPL"/>
</dbReference>
<feature type="compositionally biased region" description="Polar residues" evidence="1">
    <location>
        <begin position="594"/>
        <end position="610"/>
    </location>
</feature>
<dbReference type="GO" id="GO:0005737">
    <property type="term" value="C:cytoplasm"/>
    <property type="evidence" value="ECO:0007669"/>
    <property type="project" value="TreeGrafter"/>
</dbReference>
<sequence length="1172" mass="129614">MMSQLHNHSLNRQSDNQNIANYDLQLAPNIPTEGVLPPHQSYWFMEPYPSDNNPPDGYYLQPVPVAEPNYVPQDPYHQPVNYEPIPPLMGYSSVMEVPQSNAQYYVGHDNQQAYQFGYPTDPAISTQIMDAGYSMVPGYTNGMHDNTGQSNTYAIGPMPADQIFGQYINDHNTTGMIPTYTTNGTLTVAPEQDFWNSGIANYQLMTEPIQINTTHSNGQSLSGSSAYQMTPMVTTYSSSQNIGPYGHGPEQTPMNTTHSNGQNYGYGPPEQNSSRSSASQMTPIVPSGQNSNQYVFGPTERNCSRSSASQMASMVPAHSMQTTHSNGYGSYEQMNTINSNGQNYGHVPPEHNSSRSSASQMASMVPPHPTGQNFSQYGHGPEEQTSYVSSDAPMYCSYVVAQEYPNQMAPMRSTHYNGLSQYGHGPTDVPGYCNSVVAPGNQSTNPMSYPNQMAPIVPMHSNGQNFNQYAHGPPDQISSVSAPGYCNPVGSQGNQPANPMSYPSQMTSNAPISHGYCNQQLGQSVAPNQWTAPPTVQNAQHFPDSFPDVGHWGVNGVSSSSAKPVTTSRYQNSGKHDSLLTASKISMVPKQAATRMNQNGKYSNTPRYGTSNSGQQESRSSSAQTASKNGNTNYRMGSSQPATSSNVNYRTTQRNDPSRTSNVPVNIIPEFDSRIPPPDVWGVYGRAPNGNNQKTSNSNLLPTTPRYTNTGSMNYKPSITTNYKTNQISSAVQPMPQPTGKAVVPAANQMSSKGYTPNRNKSQFDEYGRSRPSPRTSMPANLGNDSPSTGQGTAPKNNAYGPLTVHIEEQSYPSTPSTEESKRNSKAKLDQMRSIDNKNWNTFSLAVVPAGQKAIEIGPMKLNVGTVVCSEQIVLFIEMPAGYSSVQYFVSTKMTFEDEWTMVKVYGNTPQTVYQIRTIAGKSYDLSVTCQSNEKVFIGEWGGKVRSVFSHQEFAYLHLKCAIFIDTNQQTPQMQEISVVYRCKPKEYWDQIQTHCQRMMYKYSKVVNGQPANLLNGRLAGLFFSTFVKSDGSLPKTSLFGDVRFSMPAGILLDPRVHRLYFGDFYCRQKRHYVTLVVTRKGSEADMYCFLNLLSLHPLFNPYLKIIYEDNGNWRFFVATALTVDLFYTENVHTCFGRFSPVEPRGGNFHGVYPNDKTCRMCNLYPKQLMLH</sequence>
<feature type="compositionally biased region" description="Polar residues" evidence="1">
    <location>
        <begin position="748"/>
        <end position="761"/>
    </location>
</feature>
<feature type="compositionally biased region" description="Polar residues" evidence="1">
    <location>
        <begin position="689"/>
        <end position="713"/>
    </location>
</feature>
<feature type="compositionally biased region" description="Polar residues" evidence="1">
    <location>
        <begin position="625"/>
        <end position="664"/>
    </location>
</feature>
<keyword evidence="4" id="KW-1185">Reference proteome</keyword>
<dbReference type="OrthoDB" id="6101761at2759"/>
<dbReference type="Proteomes" id="UP000230233">
    <property type="component" value="Chromosome I"/>
</dbReference>
<dbReference type="PANTHER" id="PTHR15698">
    <property type="entry name" value="PROTEIN CBG15099"/>
    <property type="match status" value="1"/>
</dbReference>
<feature type="region of interest" description="Disordered" evidence="1">
    <location>
        <begin position="555"/>
        <end position="713"/>
    </location>
</feature>
<evidence type="ECO:0000313" key="3">
    <source>
        <dbReference type="EMBL" id="PIC55566.1"/>
    </source>
</evidence>
<protein>
    <recommendedName>
        <fullName evidence="2">Phytanoyl-CoA hydroxylase-interacting protein-like C-terminal domain-containing protein</fullName>
    </recommendedName>
</protein>
<dbReference type="EMBL" id="PDUG01000001">
    <property type="protein sequence ID" value="PIC55566.1"/>
    <property type="molecule type" value="Genomic_DNA"/>
</dbReference>
<feature type="region of interest" description="Disordered" evidence="1">
    <location>
        <begin position="731"/>
        <end position="800"/>
    </location>
</feature>
<comment type="caution">
    <text evidence="3">The sequence shown here is derived from an EMBL/GenBank/DDBJ whole genome shotgun (WGS) entry which is preliminary data.</text>
</comment>
<dbReference type="PANTHER" id="PTHR15698:SF4">
    <property type="entry name" value="PHYTANOYL-COA HYDROXYLASE-INTERACTING PROTEIN-LIKE C-TERMINAL DOMAIN-CONTAINING PROTEIN"/>
    <property type="match status" value="1"/>
</dbReference>
<name>A0A2G5VVH8_9PELO</name>
<evidence type="ECO:0000259" key="2">
    <source>
        <dbReference type="Pfam" id="PF19281"/>
    </source>
</evidence>
<reference evidence="4" key="1">
    <citation type="submission" date="2017-10" db="EMBL/GenBank/DDBJ databases">
        <title>Rapid genome shrinkage in a self-fertile nematode reveals novel sperm competition proteins.</title>
        <authorList>
            <person name="Yin D."/>
            <person name="Schwarz E.M."/>
            <person name="Thomas C.G."/>
            <person name="Felde R.L."/>
            <person name="Korf I.F."/>
            <person name="Cutter A.D."/>
            <person name="Schartner C.M."/>
            <person name="Ralston E.J."/>
            <person name="Meyer B.J."/>
            <person name="Haag E.S."/>
        </authorList>
    </citation>
    <scope>NUCLEOTIDE SEQUENCE [LARGE SCALE GENOMIC DNA]</scope>
    <source>
        <strain evidence="4">JU1422</strain>
    </source>
</reference>
<feature type="domain" description="Phytanoyl-CoA hydroxylase-interacting protein-like C-terminal" evidence="2">
    <location>
        <begin position="965"/>
        <end position="1143"/>
    </location>
</feature>
<feature type="compositionally biased region" description="Low complexity" evidence="1">
    <location>
        <begin position="611"/>
        <end position="624"/>
    </location>
</feature>
<organism evidence="3 4">
    <name type="scientific">Caenorhabditis nigoni</name>
    <dbReference type="NCBI Taxonomy" id="1611254"/>
    <lineage>
        <taxon>Eukaryota</taxon>
        <taxon>Metazoa</taxon>
        <taxon>Ecdysozoa</taxon>
        <taxon>Nematoda</taxon>
        <taxon>Chromadorea</taxon>
        <taxon>Rhabditida</taxon>
        <taxon>Rhabditina</taxon>
        <taxon>Rhabditomorpha</taxon>
        <taxon>Rhabditoidea</taxon>
        <taxon>Rhabditidae</taxon>
        <taxon>Peloderinae</taxon>
        <taxon>Caenorhabditis</taxon>
    </lineage>
</organism>
<evidence type="ECO:0000256" key="1">
    <source>
        <dbReference type="SAM" id="MobiDB-lite"/>
    </source>
</evidence>
<feature type="compositionally biased region" description="Polar residues" evidence="1">
    <location>
        <begin position="270"/>
        <end position="292"/>
    </location>
</feature>
<feature type="region of interest" description="Disordered" evidence="1">
    <location>
        <begin position="258"/>
        <end position="292"/>
    </location>
</feature>
<dbReference type="InterPro" id="IPR045545">
    <property type="entry name" value="PHYIP/PHIPL_C"/>
</dbReference>
<feature type="compositionally biased region" description="Polar residues" evidence="1">
    <location>
        <begin position="556"/>
        <end position="573"/>
    </location>
</feature>
<dbReference type="Pfam" id="PF19281">
    <property type="entry name" value="PHYHIP_C"/>
    <property type="match status" value="1"/>
</dbReference>
<proteinExistence type="predicted"/>
<gene>
    <name evidence="3" type="primary">Cnig_chr_I.g785</name>
    <name evidence="3" type="ORF">B9Z55_000785</name>
</gene>
<evidence type="ECO:0000313" key="4">
    <source>
        <dbReference type="Proteomes" id="UP000230233"/>
    </source>
</evidence>